<proteinExistence type="predicted"/>
<feature type="compositionally biased region" description="Basic and acidic residues" evidence="1">
    <location>
        <begin position="509"/>
        <end position="519"/>
    </location>
</feature>
<protein>
    <recommendedName>
        <fullName evidence="2">XPG-I domain-containing protein</fullName>
    </recommendedName>
</protein>
<dbReference type="InterPro" id="IPR006086">
    <property type="entry name" value="XPG-I_dom"/>
</dbReference>
<organism evidence="3 4">
    <name type="scientific">Neofusicoccum ribis</name>
    <dbReference type="NCBI Taxonomy" id="45134"/>
    <lineage>
        <taxon>Eukaryota</taxon>
        <taxon>Fungi</taxon>
        <taxon>Dikarya</taxon>
        <taxon>Ascomycota</taxon>
        <taxon>Pezizomycotina</taxon>
        <taxon>Dothideomycetes</taxon>
        <taxon>Dothideomycetes incertae sedis</taxon>
        <taxon>Botryosphaeriales</taxon>
        <taxon>Botryosphaeriaceae</taxon>
        <taxon>Neofusicoccum</taxon>
    </lineage>
</organism>
<dbReference type="Gene3D" id="3.40.50.1010">
    <property type="entry name" value="5'-nuclease"/>
    <property type="match status" value="2"/>
</dbReference>
<dbReference type="SMART" id="SM00484">
    <property type="entry name" value="XPGI"/>
    <property type="match status" value="1"/>
</dbReference>
<dbReference type="Pfam" id="PF00867">
    <property type="entry name" value="XPG_I"/>
    <property type="match status" value="1"/>
</dbReference>
<dbReference type="PANTHER" id="PTHR11081:SF62">
    <property type="entry name" value="XPG-I DOMAIN-CONTAINING PROTEIN"/>
    <property type="match status" value="1"/>
</dbReference>
<sequence>MGIAGIWDVLGNGEITSIAQLASDHFRRTGRPLRIAVDEAGWRFCNLNPHQVRAIREKEPAANPVEKAMIFRILKLLKLNIRLLFIFDGPSRPWKKGKTAGMIKSKDIALLRRVLDLLRVPHHRAPAEAEAECARLQQEGIVDAVWSGDSDSLMFGCTFLIRNYRGKDKNKKGDTHVRVHRARDILEQKKLDREGLVLFAMLSGGDYDTVGVIGCGSHLAHRAAAKGLGKILCETPDMELPYFRRHLEPIFRGKDVNIPYEWPSARHLNNYRNPKVSTVAELHDLKRLRDNGWDREIDQSSLRDFLRERFQVWTKGFLKHIAPILLVRKLSDTASAPEGSDDANSFSVEVVRPRGKKNTDISLESALERRIKFLPHRVVDFNITMPPENEDWSKLATKADGEFDPNVKIDCEVLEVILRRSLPASVFETPPPASSAKRGKRRAQDQDNSDVDAPEATASSRKKQGATEEARKRSRTTKSTDYVDVLDLTDDLDEAVGPTHTYSSGTRHSRGDGGREGRDYTLGAPSVSGEYVGPYIFDPGSESEDELPSLSELLSQPATPSSRSRKKQQKPPRTKRQSVPGPDSTDEDLRLARELQAKLDAELTPAPETSVQSHKPVESSTTPLRLNPAHESRQQIQKTPQRQIDVEPLSARDAVRAHWASFNVKPSDDAAMQEPASTDMSQPRKPAYRKPEATECIDLTSD</sequence>
<dbReference type="CDD" id="cd09870">
    <property type="entry name" value="PIN_YEN1"/>
    <property type="match status" value="1"/>
</dbReference>
<feature type="compositionally biased region" description="Low complexity" evidence="1">
    <location>
        <begin position="548"/>
        <end position="562"/>
    </location>
</feature>
<feature type="domain" description="XPG-I" evidence="2">
    <location>
        <begin position="116"/>
        <end position="191"/>
    </location>
</feature>
<comment type="caution">
    <text evidence="3">The sequence shown here is derived from an EMBL/GenBank/DDBJ whole genome shotgun (WGS) entry which is preliminary data.</text>
</comment>
<dbReference type="SUPFAM" id="SSF47807">
    <property type="entry name" value="5' to 3' exonuclease, C-terminal subdomain"/>
    <property type="match status" value="1"/>
</dbReference>
<evidence type="ECO:0000256" key="1">
    <source>
        <dbReference type="SAM" id="MobiDB-lite"/>
    </source>
</evidence>
<feature type="region of interest" description="Disordered" evidence="1">
    <location>
        <begin position="660"/>
        <end position="702"/>
    </location>
</feature>
<name>A0ABR3TG85_9PEZI</name>
<keyword evidence="4" id="KW-1185">Reference proteome</keyword>
<feature type="compositionally biased region" description="Basic and acidic residues" evidence="1">
    <location>
        <begin position="587"/>
        <end position="601"/>
    </location>
</feature>
<dbReference type="SUPFAM" id="SSF88723">
    <property type="entry name" value="PIN domain-like"/>
    <property type="match status" value="1"/>
</dbReference>
<feature type="region of interest" description="Disordered" evidence="1">
    <location>
        <begin position="426"/>
        <end position="478"/>
    </location>
</feature>
<evidence type="ECO:0000313" key="3">
    <source>
        <dbReference type="EMBL" id="KAL1638487.1"/>
    </source>
</evidence>
<dbReference type="InterPro" id="IPR036279">
    <property type="entry name" value="5-3_exonuclease_C_sf"/>
</dbReference>
<evidence type="ECO:0000259" key="2">
    <source>
        <dbReference type="SMART" id="SM00484"/>
    </source>
</evidence>
<accession>A0ABR3TG85</accession>
<feature type="compositionally biased region" description="Basic residues" evidence="1">
    <location>
        <begin position="563"/>
        <end position="576"/>
    </location>
</feature>
<feature type="compositionally biased region" description="Polar residues" evidence="1">
    <location>
        <begin position="607"/>
        <end position="624"/>
    </location>
</feature>
<gene>
    <name evidence="3" type="ORF">SLS56_000296</name>
</gene>
<dbReference type="InterPro" id="IPR006084">
    <property type="entry name" value="XPG/Rad2"/>
</dbReference>
<feature type="region of interest" description="Disordered" evidence="1">
    <location>
        <begin position="494"/>
        <end position="648"/>
    </location>
</feature>
<dbReference type="PANTHER" id="PTHR11081">
    <property type="entry name" value="FLAP ENDONUCLEASE FAMILY MEMBER"/>
    <property type="match status" value="1"/>
</dbReference>
<evidence type="ECO:0000313" key="4">
    <source>
        <dbReference type="Proteomes" id="UP001521116"/>
    </source>
</evidence>
<dbReference type="EMBL" id="JAJVDC020000001">
    <property type="protein sequence ID" value="KAL1638487.1"/>
    <property type="molecule type" value="Genomic_DNA"/>
</dbReference>
<dbReference type="InterPro" id="IPR029060">
    <property type="entry name" value="PIN-like_dom_sf"/>
</dbReference>
<dbReference type="PRINTS" id="PR00853">
    <property type="entry name" value="XPGRADSUPER"/>
</dbReference>
<dbReference type="Proteomes" id="UP001521116">
    <property type="component" value="Unassembled WGS sequence"/>
</dbReference>
<reference evidence="3 4" key="1">
    <citation type="submission" date="2024-02" db="EMBL/GenBank/DDBJ databases">
        <title>De novo assembly and annotation of 12 fungi associated with fruit tree decline syndrome in Ontario, Canada.</title>
        <authorList>
            <person name="Sulman M."/>
            <person name="Ellouze W."/>
            <person name="Ilyukhin E."/>
        </authorList>
    </citation>
    <scope>NUCLEOTIDE SEQUENCE [LARGE SCALE GENOMIC DNA]</scope>
    <source>
        <strain evidence="3 4">M1-105</strain>
    </source>
</reference>